<organism evidence="2 3">
    <name type="scientific">Crenichthys baileyi</name>
    <name type="common">White River springfish</name>
    <dbReference type="NCBI Taxonomy" id="28760"/>
    <lineage>
        <taxon>Eukaryota</taxon>
        <taxon>Metazoa</taxon>
        <taxon>Chordata</taxon>
        <taxon>Craniata</taxon>
        <taxon>Vertebrata</taxon>
        <taxon>Euteleostomi</taxon>
        <taxon>Actinopterygii</taxon>
        <taxon>Neopterygii</taxon>
        <taxon>Teleostei</taxon>
        <taxon>Neoteleostei</taxon>
        <taxon>Acanthomorphata</taxon>
        <taxon>Ovalentaria</taxon>
        <taxon>Atherinomorphae</taxon>
        <taxon>Cyprinodontiformes</taxon>
        <taxon>Goodeidae</taxon>
        <taxon>Crenichthys</taxon>
    </lineage>
</organism>
<reference evidence="2 3" key="1">
    <citation type="submission" date="2021-06" db="EMBL/GenBank/DDBJ databases">
        <authorList>
            <person name="Palmer J.M."/>
        </authorList>
    </citation>
    <scope>NUCLEOTIDE SEQUENCE [LARGE SCALE GENOMIC DNA]</scope>
    <source>
        <strain evidence="2 3">MEX-2019</strain>
        <tissue evidence="2">Muscle</tissue>
    </source>
</reference>
<dbReference type="Proteomes" id="UP001311232">
    <property type="component" value="Unassembled WGS sequence"/>
</dbReference>
<feature type="region of interest" description="Disordered" evidence="1">
    <location>
        <begin position="1"/>
        <end position="120"/>
    </location>
</feature>
<keyword evidence="3" id="KW-1185">Reference proteome</keyword>
<evidence type="ECO:0000256" key="1">
    <source>
        <dbReference type="SAM" id="MobiDB-lite"/>
    </source>
</evidence>
<gene>
    <name evidence="2" type="ORF">CRENBAI_017622</name>
</gene>
<dbReference type="AlphaFoldDB" id="A0AAV9RY72"/>
<sequence length="120" mass="12701">MRIIEKQTKKMKIQRQKPVPGPFPPPGPVADFPFKPSLNQKPPRFPPPRPLIPPPFEQDQTPAPGTPGKPSAATAGPDTAPDLGQPAAKTPPFPPGVPVGGGKKSLQKEQTPLPSSPPLF</sequence>
<feature type="compositionally biased region" description="Pro residues" evidence="1">
    <location>
        <begin position="43"/>
        <end position="56"/>
    </location>
</feature>
<dbReference type="EMBL" id="JAHHUM010001194">
    <property type="protein sequence ID" value="KAK5613682.1"/>
    <property type="molecule type" value="Genomic_DNA"/>
</dbReference>
<protein>
    <submittedName>
        <fullName evidence="2">Uncharacterized protein</fullName>
    </submittedName>
</protein>
<proteinExistence type="predicted"/>
<comment type="caution">
    <text evidence="2">The sequence shown here is derived from an EMBL/GenBank/DDBJ whole genome shotgun (WGS) entry which is preliminary data.</text>
</comment>
<evidence type="ECO:0000313" key="2">
    <source>
        <dbReference type="EMBL" id="KAK5613682.1"/>
    </source>
</evidence>
<accession>A0AAV9RY72</accession>
<name>A0AAV9RY72_9TELE</name>
<feature type="compositionally biased region" description="Pro residues" evidence="1">
    <location>
        <begin position="19"/>
        <end position="28"/>
    </location>
</feature>
<evidence type="ECO:0000313" key="3">
    <source>
        <dbReference type="Proteomes" id="UP001311232"/>
    </source>
</evidence>